<evidence type="ECO:0000259" key="2">
    <source>
        <dbReference type="Pfam" id="PF21722"/>
    </source>
</evidence>
<evidence type="ECO:0000313" key="3">
    <source>
        <dbReference type="EMBL" id="AGG91303.1"/>
    </source>
</evidence>
<feature type="region of interest" description="Disordered" evidence="1">
    <location>
        <begin position="205"/>
        <end position="237"/>
    </location>
</feature>
<reference evidence="3 4" key="1">
    <citation type="submission" date="2010-09" db="EMBL/GenBank/DDBJ databases">
        <title>The Genome Sequence of Synechococcus phage S-RIP2 isolate N1_2007.</title>
        <authorList>
            <consortium name="The Broad Institute Genome Sequencing Platform"/>
            <person name="Henn M.R."/>
            <person name="Marston M."/>
            <person name="Levin J."/>
            <person name="Malboeuf C."/>
            <person name="Casali M."/>
            <person name="Russ C."/>
            <person name="Lennon N."/>
            <person name="Chapman S.B."/>
            <person name="Erlich R."/>
            <person name="Young S.K."/>
            <person name="Yandava C."/>
            <person name="Zeng Q."/>
            <person name="Fitzgerald M.F."/>
            <person name="Alvarado L."/>
            <person name="Anderson S."/>
            <person name="Berlin A."/>
            <person name="Chen Z."/>
            <person name="Freedman E."/>
            <person name="Gellesch M."/>
            <person name="Goldberg J."/>
            <person name="Green L."/>
            <person name="Griggs A."/>
            <person name="Gujja S."/>
            <person name="Heilman E.R."/>
            <person name="Heiman D."/>
            <person name="Hollinger A."/>
            <person name="Howarth C."/>
            <person name="Larson L."/>
            <person name="Mehta T."/>
            <person name="Neiman D."/>
            <person name="Pearson M."/>
            <person name="Roberts A."/>
            <person name="Ryan E."/>
            <person name="Saif S."/>
            <person name="Shea T."/>
            <person name="Shenoy N."/>
            <person name="Sisk P."/>
            <person name="Stolte C."/>
            <person name="Sykes S."/>
            <person name="White J."/>
            <person name="Haas B."/>
            <person name="Nusbaum C."/>
            <person name="Birren B."/>
        </authorList>
    </citation>
    <scope>NUCLEOTIDE SEQUENCE [LARGE SCALE GENOMIC DNA]</scope>
</reference>
<dbReference type="KEGG" id="vg:15009661"/>
<feature type="region of interest" description="Disordered" evidence="1">
    <location>
        <begin position="161"/>
        <end position="184"/>
    </location>
</feature>
<dbReference type="GeneID" id="15009661"/>
<protein>
    <recommendedName>
        <fullName evidence="2">Glycine-rich domain-containing protein</fullName>
    </recommendedName>
</protein>
<feature type="compositionally biased region" description="Gly residues" evidence="1">
    <location>
        <begin position="161"/>
        <end position="170"/>
    </location>
</feature>
<accession>M4NJY8</accession>
<dbReference type="EMBL" id="HQ317389">
    <property type="protein sequence ID" value="AGG91303.1"/>
    <property type="molecule type" value="Genomic_DNA"/>
</dbReference>
<proteinExistence type="predicted"/>
<dbReference type="RefSeq" id="YP_007673152.1">
    <property type="nucleotide sequence ID" value="NC_020838.1"/>
</dbReference>
<feature type="domain" description="Glycine-rich" evidence="2">
    <location>
        <begin position="39"/>
        <end position="234"/>
    </location>
</feature>
<evidence type="ECO:0000256" key="1">
    <source>
        <dbReference type="SAM" id="MobiDB-lite"/>
    </source>
</evidence>
<keyword evidence="4" id="KW-1185">Reference proteome</keyword>
<gene>
    <name evidence="3" type="ORF">SWQG_00006</name>
</gene>
<dbReference type="InterPro" id="IPR049304">
    <property type="entry name" value="Gly_rich_dom"/>
</dbReference>
<dbReference type="Proteomes" id="UP000204049">
    <property type="component" value="Segment"/>
</dbReference>
<sequence>MAYGKIKADAVIWDNGGTDTEIAVSSMGSGGLASQQVFTTTGTSTWTKPSGITKVKVIVTGGGGGGAGGQNEANCGSSGAAGGTAIEIIDVSSVSSVTVTVGTGGPGGSSDGAGTGGGTSSFGTYCSATGGDRGLNNAAYSNTSRSLGGAGTGGDINITGGAGGQAGGGNTSDSNSGQRGGASYWGGGGTGGSMNVGAAASSGIAYGSGGGGGNHHTGNEAPGANGAPGIVVVEEYK</sequence>
<name>M4NJY8_9CAUD</name>
<organism evidence="3 4">
    <name type="scientific">Synechococcus phage S-RIP2</name>
    <dbReference type="NCBI Taxonomy" id="754040"/>
    <lineage>
        <taxon>Viruses</taxon>
        <taxon>Duplodnaviria</taxon>
        <taxon>Heunggongvirae</taxon>
        <taxon>Uroviricota</taxon>
        <taxon>Caudoviricetes</taxon>
        <taxon>Autographivirales</taxon>
        <taxon>Sednavirus</taxon>
        <taxon>Sednavirus SRIP2</taxon>
    </lineage>
</organism>
<feature type="compositionally biased region" description="Gly residues" evidence="1">
    <location>
        <begin position="206"/>
        <end position="215"/>
    </location>
</feature>
<evidence type="ECO:0000313" key="4">
    <source>
        <dbReference type="Proteomes" id="UP000204049"/>
    </source>
</evidence>
<feature type="compositionally biased region" description="Low complexity" evidence="1">
    <location>
        <begin position="219"/>
        <end position="229"/>
    </location>
</feature>
<dbReference type="Pfam" id="PF21722">
    <property type="entry name" value="Gly_rich_2"/>
    <property type="match status" value="1"/>
</dbReference>